<keyword evidence="3" id="KW-1185">Reference proteome</keyword>
<dbReference type="InterPro" id="IPR032774">
    <property type="entry name" value="WG_beta_rep"/>
</dbReference>
<dbReference type="Pfam" id="PF14903">
    <property type="entry name" value="WG_beta_rep"/>
    <property type="match status" value="5"/>
</dbReference>
<sequence length="489" mass="54880">MNASGNKVMFRASENNRLCYINDQGEIILETDFESGTDFYEDKAIVMKNNKFGFINQSGDLIVDPIYDRANYFSEGFGCVKIGEKWGFIDSLGNEIVPPVYDEAKSFSCGLAAVRNFDEDSVYYIDVSGKPVMKFDAKNGTDRFSEGLLAMTNWNKENFLSGYRDTSGNWYIEPRYTTTRNFSEGLAGVQTLVGKTEKTGFINHEGELVLPHVYFTVLARFSCGLAVVYEKIKNETKAGCIDKSGELVIPFGFHLVHDFSDDMAMAWLAEEDEYYGFINRKGEYQTLRRFTDPALFHFRNGLAGYILMKQWDILINRGILCGRKKNGRAALHGGLYQAVRLWPRRAALPFFQLHRFGTLPDVTGQAESDRAQPPSDSQSEPSWLAAVRLHAHAETPLHASGAIVGLRFANPAHATVPDPRQLIFQPESGQTATDTGNNVRGRKRQKKEPQRQPRRRGCSSGTGGNRSKTKASLWQTDSVINHRKTGLLT</sequence>
<dbReference type="SUPFAM" id="SSF69360">
    <property type="entry name" value="Cell wall binding repeat"/>
    <property type="match status" value="1"/>
</dbReference>
<proteinExistence type="predicted"/>
<evidence type="ECO:0000256" key="1">
    <source>
        <dbReference type="SAM" id="MobiDB-lite"/>
    </source>
</evidence>
<dbReference type="PANTHER" id="PTHR37841">
    <property type="entry name" value="GLR2918 PROTEIN"/>
    <property type="match status" value="1"/>
</dbReference>
<dbReference type="AlphaFoldDB" id="A0A401FZS4"/>
<dbReference type="PANTHER" id="PTHR37841:SF1">
    <property type="entry name" value="DUF3298 DOMAIN-CONTAINING PROTEIN"/>
    <property type="match status" value="1"/>
</dbReference>
<protein>
    <recommendedName>
        <fullName evidence="4">WG repeat-containing protein</fullName>
    </recommendedName>
</protein>
<organism evidence="2 3">
    <name type="scientific">Desulfonema ishimotonii</name>
    <dbReference type="NCBI Taxonomy" id="45657"/>
    <lineage>
        <taxon>Bacteria</taxon>
        <taxon>Pseudomonadati</taxon>
        <taxon>Thermodesulfobacteriota</taxon>
        <taxon>Desulfobacteria</taxon>
        <taxon>Desulfobacterales</taxon>
        <taxon>Desulfococcaceae</taxon>
        <taxon>Desulfonema</taxon>
    </lineage>
</organism>
<feature type="compositionally biased region" description="Basic residues" evidence="1">
    <location>
        <begin position="440"/>
        <end position="457"/>
    </location>
</feature>
<feature type="compositionally biased region" description="Polar residues" evidence="1">
    <location>
        <begin position="427"/>
        <end position="438"/>
    </location>
</feature>
<gene>
    <name evidence="2" type="ORF">DENIS_3419</name>
</gene>
<comment type="caution">
    <text evidence="2">The sequence shown here is derived from an EMBL/GenBank/DDBJ whole genome shotgun (WGS) entry which is preliminary data.</text>
</comment>
<dbReference type="RefSeq" id="WP_124329612.1">
    <property type="nucleotide sequence ID" value="NZ_BEXT01000001.1"/>
</dbReference>
<feature type="compositionally biased region" description="Polar residues" evidence="1">
    <location>
        <begin position="470"/>
        <end position="479"/>
    </location>
</feature>
<evidence type="ECO:0000313" key="3">
    <source>
        <dbReference type="Proteomes" id="UP000288096"/>
    </source>
</evidence>
<reference evidence="3" key="2">
    <citation type="submission" date="2019-01" db="EMBL/GenBank/DDBJ databases">
        <title>Genome sequence of Desulfonema ishimotonii strain Tokyo 01.</title>
        <authorList>
            <person name="Fukui M."/>
        </authorList>
    </citation>
    <scope>NUCLEOTIDE SEQUENCE [LARGE SCALE GENOMIC DNA]</scope>
    <source>
        <strain evidence="3">Tokyo 01</strain>
    </source>
</reference>
<name>A0A401FZS4_9BACT</name>
<accession>A0A401FZS4</accession>
<dbReference type="OrthoDB" id="2485468at2"/>
<reference evidence="3" key="1">
    <citation type="submission" date="2017-11" db="EMBL/GenBank/DDBJ databases">
        <authorList>
            <person name="Watanabe M."/>
            <person name="Kojima H."/>
        </authorList>
    </citation>
    <scope>NUCLEOTIDE SEQUENCE [LARGE SCALE GENOMIC DNA]</scope>
    <source>
        <strain evidence="3">Tokyo 01</strain>
    </source>
</reference>
<evidence type="ECO:0008006" key="4">
    <source>
        <dbReference type="Google" id="ProtNLM"/>
    </source>
</evidence>
<dbReference type="Proteomes" id="UP000288096">
    <property type="component" value="Unassembled WGS sequence"/>
</dbReference>
<evidence type="ECO:0000313" key="2">
    <source>
        <dbReference type="EMBL" id="GBC62447.1"/>
    </source>
</evidence>
<dbReference type="EMBL" id="BEXT01000001">
    <property type="protein sequence ID" value="GBC62447.1"/>
    <property type="molecule type" value="Genomic_DNA"/>
</dbReference>
<feature type="region of interest" description="Disordered" evidence="1">
    <location>
        <begin position="421"/>
        <end position="489"/>
    </location>
</feature>